<gene>
    <name evidence="10" type="ORF">BIW11_13131</name>
</gene>
<keyword evidence="4 8" id="KW-0479">Metal-binding</keyword>
<dbReference type="InterPro" id="IPR001128">
    <property type="entry name" value="Cyt_P450"/>
</dbReference>
<dbReference type="PANTHER" id="PTHR24279:SF120">
    <property type="entry name" value="CYTOCHROME P450"/>
    <property type="match status" value="1"/>
</dbReference>
<proteinExistence type="inferred from homology"/>
<dbReference type="GO" id="GO:0004497">
    <property type="term" value="F:monooxygenase activity"/>
    <property type="evidence" value="ECO:0007669"/>
    <property type="project" value="UniProtKB-KW"/>
</dbReference>
<dbReference type="PANTHER" id="PTHR24279">
    <property type="entry name" value="CYTOCHROME P450"/>
    <property type="match status" value="1"/>
</dbReference>
<keyword evidence="3 8" id="KW-0349">Heme</keyword>
<keyword evidence="11" id="KW-1185">Reference proteome</keyword>
<keyword evidence="7 9" id="KW-0503">Monooxygenase</keyword>
<name>A0A1V9X3E9_9ACAR</name>
<dbReference type="STRING" id="418985.A0A1V9X3E9"/>
<accession>A0A1V9X3E9</accession>
<dbReference type="PROSITE" id="PS00086">
    <property type="entry name" value="CYTOCHROME_P450"/>
    <property type="match status" value="1"/>
</dbReference>
<organism evidence="10 11">
    <name type="scientific">Tropilaelaps mercedesae</name>
    <dbReference type="NCBI Taxonomy" id="418985"/>
    <lineage>
        <taxon>Eukaryota</taxon>
        <taxon>Metazoa</taxon>
        <taxon>Ecdysozoa</taxon>
        <taxon>Arthropoda</taxon>
        <taxon>Chelicerata</taxon>
        <taxon>Arachnida</taxon>
        <taxon>Acari</taxon>
        <taxon>Parasitiformes</taxon>
        <taxon>Mesostigmata</taxon>
        <taxon>Gamasina</taxon>
        <taxon>Dermanyssoidea</taxon>
        <taxon>Laelapidae</taxon>
        <taxon>Tropilaelaps</taxon>
    </lineage>
</organism>
<evidence type="ECO:0000256" key="6">
    <source>
        <dbReference type="ARBA" id="ARBA00023004"/>
    </source>
</evidence>
<feature type="binding site" description="axial binding residue" evidence="8">
    <location>
        <position position="166"/>
    </location>
    <ligand>
        <name>heme</name>
        <dbReference type="ChEBI" id="CHEBI:30413"/>
    </ligand>
    <ligandPart>
        <name>Fe</name>
        <dbReference type="ChEBI" id="CHEBI:18248"/>
    </ligandPart>
</feature>
<dbReference type="InterPro" id="IPR036396">
    <property type="entry name" value="Cyt_P450_sf"/>
</dbReference>
<comment type="caution">
    <text evidence="10">The sequence shown here is derived from an EMBL/GenBank/DDBJ whole genome shotgun (WGS) entry which is preliminary data.</text>
</comment>
<dbReference type="GO" id="GO:0020037">
    <property type="term" value="F:heme binding"/>
    <property type="evidence" value="ECO:0007669"/>
    <property type="project" value="InterPro"/>
</dbReference>
<evidence type="ECO:0000256" key="3">
    <source>
        <dbReference type="ARBA" id="ARBA00022617"/>
    </source>
</evidence>
<dbReference type="InterPro" id="IPR017972">
    <property type="entry name" value="Cyt_P450_CS"/>
</dbReference>
<evidence type="ECO:0000256" key="7">
    <source>
        <dbReference type="ARBA" id="ARBA00023033"/>
    </source>
</evidence>
<comment type="cofactor">
    <cofactor evidence="1 8">
        <name>heme</name>
        <dbReference type="ChEBI" id="CHEBI:30413"/>
    </cofactor>
</comment>
<dbReference type="EMBL" id="MNPL01026207">
    <property type="protein sequence ID" value="OQR68085.1"/>
    <property type="molecule type" value="Genomic_DNA"/>
</dbReference>
<reference evidence="10 11" key="1">
    <citation type="journal article" date="2017" name="Gigascience">
        <title>Draft genome of the honey bee ectoparasitic mite, Tropilaelaps mercedesae, is shaped by the parasitic life history.</title>
        <authorList>
            <person name="Dong X."/>
            <person name="Armstrong S.D."/>
            <person name="Xia D."/>
            <person name="Makepeace B.L."/>
            <person name="Darby A.C."/>
            <person name="Kadowaki T."/>
        </authorList>
    </citation>
    <scope>NUCLEOTIDE SEQUENCE [LARGE SCALE GENOMIC DNA]</scope>
    <source>
        <strain evidence="10">Wuxi-XJTLU</strain>
    </source>
</reference>
<dbReference type="InterPro" id="IPR050479">
    <property type="entry name" value="CYP11_CYP27_families"/>
</dbReference>
<protein>
    <submittedName>
        <fullName evidence="10">Putative cytochrome P450 49a1-like</fullName>
    </submittedName>
</protein>
<dbReference type="Gene3D" id="1.10.630.10">
    <property type="entry name" value="Cytochrome P450"/>
    <property type="match status" value="1"/>
</dbReference>
<dbReference type="InParanoid" id="A0A1V9X3E9"/>
<dbReference type="Pfam" id="PF00067">
    <property type="entry name" value="p450"/>
    <property type="match status" value="1"/>
</dbReference>
<keyword evidence="5 9" id="KW-0560">Oxidoreductase</keyword>
<evidence type="ECO:0000256" key="2">
    <source>
        <dbReference type="ARBA" id="ARBA00010617"/>
    </source>
</evidence>
<evidence type="ECO:0000256" key="1">
    <source>
        <dbReference type="ARBA" id="ARBA00001971"/>
    </source>
</evidence>
<evidence type="ECO:0000256" key="4">
    <source>
        <dbReference type="ARBA" id="ARBA00022723"/>
    </source>
</evidence>
<dbReference type="PRINTS" id="PR00463">
    <property type="entry name" value="EP450I"/>
</dbReference>
<dbReference type="GO" id="GO:0016705">
    <property type="term" value="F:oxidoreductase activity, acting on paired donors, with incorporation or reduction of molecular oxygen"/>
    <property type="evidence" value="ECO:0007669"/>
    <property type="project" value="InterPro"/>
</dbReference>
<evidence type="ECO:0000313" key="10">
    <source>
        <dbReference type="EMBL" id="OQR68085.1"/>
    </source>
</evidence>
<dbReference type="Proteomes" id="UP000192247">
    <property type="component" value="Unassembled WGS sequence"/>
</dbReference>
<dbReference type="PRINTS" id="PR00385">
    <property type="entry name" value="P450"/>
</dbReference>
<evidence type="ECO:0000256" key="9">
    <source>
        <dbReference type="RuleBase" id="RU000461"/>
    </source>
</evidence>
<dbReference type="AlphaFoldDB" id="A0A1V9X3E9"/>
<dbReference type="InterPro" id="IPR002401">
    <property type="entry name" value="Cyt_P450_E_grp-I"/>
</dbReference>
<sequence>MTILQHMLSRDDLLYEDIVALMSDFLLGGADTTSNTAAFLLYNMEIHPDAQDKAFEEISRLMAGRKNNAATFDNLNNIPFIKACLKKSLRLFPSITAVYCKFDKNVVMSGYHIPKGTVVFVDFYITGRNPLYFSSLEKFLPERWISKTNNYHAYGSLSFSFGPRMCLGRRFAELEIWTLMIKVSNGIRIKSLYS</sequence>
<dbReference type="GO" id="GO:0005506">
    <property type="term" value="F:iron ion binding"/>
    <property type="evidence" value="ECO:0007669"/>
    <property type="project" value="InterPro"/>
</dbReference>
<dbReference type="SUPFAM" id="SSF48264">
    <property type="entry name" value="Cytochrome P450"/>
    <property type="match status" value="1"/>
</dbReference>
<dbReference type="OrthoDB" id="3945418at2759"/>
<comment type="similarity">
    <text evidence="2 9">Belongs to the cytochrome P450 family.</text>
</comment>
<evidence type="ECO:0000256" key="5">
    <source>
        <dbReference type="ARBA" id="ARBA00023002"/>
    </source>
</evidence>
<evidence type="ECO:0000256" key="8">
    <source>
        <dbReference type="PIRSR" id="PIRSR602401-1"/>
    </source>
</evidence>
<evidence type="ECO:0000313" key="11">
    <source>
        <dbReference type="Proteomes" id="UP000192247"/>
    </source>
</evidence>
<keyword evidence="6 8" id="KW-0408">Iron</keyword>